<reference evidence="3 4" key="1">
    <citation type="journal article" date="2013" name="ISME J.">
        <title>Comparative genomics of pathogenic lineages of Vibrio nigripulchritudo identifies virulence-associated traits.</title>
        <authorList>
            <person name="Goudenege D."/>
            <person name="Labreuche Y."/>
            <person name="Krin E."/>
            <person name="Ansquer D."/>
            <person name="Mangenot S."/>
            <person name="Calteau A."/>
            <person name="Medigue C."/>
            <person name="Mazel D."/>
            <person name="Polz M.F."/>
            <person name="Le Roux F."/>
        </authorList>
    </citation>
    <scope>NUCLEOTIDE SEQUENCE [LARGE SCALE GENOMIC DNA]</scope>
    <source>
        <strain evidence="3 4">SOn1</strain>
    </source>
</reference>
<dbReference type="PROSITE" id="PS51084">
    <property type="entry name" value="HIT_2"/>
    <property type="match status" value="1"/>
</dbReference>
<dbReference type="EMBL" id="CAOF01000200">
    <property type="protein sequence ID" value="CCO50251.1"/>
    <property type="molecule type" value="Genomic_DNA"/>
</dbReference>
<sequence>MECFVCKKHRDLDKDLELFFSGFEEFVVSHAPDRTQNGKNFIGSLIVEPKRHVKNWAALSEDESAKVGLLIRRVNECLYRHPKVEHVYTWVFGDAVEHLHIWVVPRYIGTKKAYWGVKFAESPDAPLGGLPQMKKFIAELREIC</sequence>
<comment type="caution">
    <text evidence="3">The sequence shown here is derived from an EMBL/GenBank/DDBJ whole genome shotgun (WGS) entry which is preliminary data.</text>
</comment>
<keyword evidence="3" id="KW-0378">Hydrolase</keyword>
<feature type="domain" description="HIT" evidence="2">
    <location>
        <begin position="43"/>
        <end position="113"/>
    </location>
</feature>
<gene>
    <name evidence="3" type="ORF">VIBNISOn1_p0088</name>
</gene>
<dbReference type="RefSeq" id="WP_022614121.1">
    <property type="nucleotide sequence ID" value="NZ_LK391966.1"/>
</dbReference>
<dbReference type="SUPFAM" id="SSF54197">
    <property type="entry name" value="HIT-like"/>
    <property type="match status" value="1"/>
</dbReference>
<comment type="caution">
    <text evidence="1">Lacks conserved residue(s) required for the propagation of feature annotation.</text>
</comment>
<evidence type="ECO:0000313" key="4">
    <source>
        <dbReference type="Proteomes" id="UP000018211"/>
    </source>
</evidence>
<proteinExistence type="predicted"/>
<evidence type="ECO:0000313" key="3">
    <source>
        <dbReference type="EMBL" id="CCO50251.1"/>
    </source>
</evidence>
<protein>
    <submittedName>
        <fullName evidence="3">HIT family hydrolase</fullName>
    </submittedName>
</protein>
<organism evidence="3 4">
    <name type="scientific">Vibrio nigripulchritudo SOn1</name>
    <dbReference type="NCBI Taxonomy" id="1238450"/>
    <lineage>
        <taxon>Bacteria</taxon>
        <taxon>Pseudomonadati</taxon>
        <taxon>Pseudomonadota</taxon>
        <taxon>Gammaproteobacteria</taxon>
        <taxon>Vibrionales</taxon>
        <taxon>Vibrionaceae</taxon>
        <taxon>Vibrio</taxon>
    </lineage>
</organism>
<evidence type="ECO:0000259" key="2">
    <source>
        <dbReference type="PROSITE" id="PS51084"/>
    </source>
</evidence>
<dbReference type="AlphaFoldDB" id="A0AAV2W0H8"/>
<dbReference type="InterPro" id="IPR036265">
    <property type="entry name" value="HIT-like_sf"/>
</dbReference>
<evidence type="ECO:0000256" key="1">
    <source>
        <dbReference type="PROSITE-ProRule" id="PRU00464"/>
    </source>
</evidence>
<dbReference type="Proteomes" id="UP000018211">
    <property type="component" value="Unassembled WGS sequence"/>
</dbReference>
<dbReference type="GO" id="GO:0016787">
    <property type="term" value="F:hydrolase activity"/>
    <property type="evidence" value="ECO:0007669"/>
    <property type="project" value="UniProtKB-KW"/>
</dbReference>
<accession>A0AAV2W0H8</accession>
<dbReference type="Gene3D" id="3.30.428.10">
    <property type="entry name" value="HIT-like"/>
    <property type="match status" value="1"/>
</dbReference>
<dbReference type="InterPro" id="IPR011146">
    <property type="entry name" value="HIT-like"/>
</dbReference>
<name>A0AAV2W0H8_9VIBR</name>